<sequence>MVPHHDILQSERHRMSEVEISGNIRWWHRDIESLTCCAFLWLKFSFLLPFESQSFFEVFWCILFREFHIWGDRLYNGPKYMEKREKSKREREKF</sequence>
<dbReference type="EMBL" id="AMFJ01034202">
    <property type="protein sequence ID" value="EKD29944.1"/>
    <property type="molecule type" value="Genomic_DNA"/>
</dbReference>
<organism evidence="1">
    <name type="scientific">uncultured bacterium</name>
    <name type="common">gcode 4</name>
    <dbReference type="NCBI Taxonomy" id="1234023"/>
    <lineage>
        <taxon>Bacteria</taxon>
        <taxon>environmental samples</taxon>
    </lineage>
</organism>
<evidence type="ECO:0000313" key="1">
    <source>
        <dbReference type="EMBL" id="EKD29944.1"/>
    </source>
</evidence>
<protein>
    <submittedName>
        <fullName evidence="1">Uncharacterized protein</fullName>
    </submittedName>
</protein>
<proteinExistence type="predicted"/>
<gene>
    <name evidence="1" type="ORF">ACD_78C00202G0001</name>
</gene>
<name>K1YX60_9BACT</name>
<reference evidence="1" key="1">
    <citation type="journal article" date="2012" name="Science">
        <title>Fermentation, hydrogen, and sulfur metabolism in multiple uncultivated bacterial phyla.</title>
        <authorList>
            <person name="Wrighton K.C."/>
            <person name="Thomas B.C."/>
            <person name="Sharon I."/>
            <person name="Miller C.S."/>
            <person name="Castelle C.J."/>
            <person name="VerBerkmoes N.C."/>
            <person name="Wilkins M.J."/>
            <person name="Hettich R.L."/>
            <person name="Lipton M.S."/>
            <person name="Williams K.H."/>
            <person name="Long P.E."/>
            <person name="Banfield J.F."/>
        </authorList>
    </citation>
    <scope>NUCLEOTIDE SEQUENCE [LARGE SCALE GENOMIC DNA]</scope>
</reference>
<dbReference type="AlphaFoldDB" id="K1YX60"/>
<accession>K1YX60</accession>
<comment type="caution">
    <text evidence="1">The sequence shown here is derived from an EMBL/GenBank/DDBJ whole genome shotgun (WGS) entry which is preliminary data.</text>
</comment>